<keyword evidence="3" id="KW-0067">ATP-binding</keyword>
<proteinExistence type="predicted"/>
<dbReference type="GO" id="GO:0016887">
    <property type="term" value="F:ATP hydrolysis activity"/>
    <property type="evidence" value="ECO:0007669"/>
    <property type="project" value="InterPro"/>
</dbReference>
<evidence type="ECO:0000259" key="4">
    <source>
        <dbReference type="PROSITE" id="PS50893"/>
    </source>
</evidence>
<organism evidence="5">
    <name type="scientific">mine drainage metagenome</name>
    <dbReference type="NCBI Taxonomy" id="410659"/>
    <lineage>
        <taxon>unclassified sequences</taxon>
        <taxon>metagenomes</taxon>
        <taxon>ecological metagenomes</taxon>
    </lineage>
</organism>
<dbReference type="SUPFAM" id="SSF52540">
    <property type="entry name" value="P-loop containing nucleoside triphosphate hydrolases"/>
    <property type="match status" value="1"/>
</dbReference>
<dbReference type="InterPro" id="IPR017871">
    <property type="entry name" value="ABC_transporter-like_CS"/>
</dbReference>
<evidence type="ECO:0000256" key="2">
    <source>
        <dbReference type="ARBA" id="ARBA00022741"/>
    </source>
</evidence>
<evidence type="ECO:0000313" key="5">
    <source>
        <dbReference type="EMBL" id="EQD66518.1"/>
    </source>
</evidence>
<dbReference type="GO" id="GO:0005524">
    <property type="term" value="F:ATP binding"/>
    <property type="evidence" value="ECO:0007669"/>
    <property type="project" value="UniProtKB-KW"/>
</dbReference>
<protein>
    <submittedName>
        <fullName evidence="5">ABC transporter-like domain protein</fullName>
    </submittedName>
</protein>
<gene>
    <name evidence="5" type="ORF">B1A_08111</name>
</gene>
<feature type="domain" description="ABC transporter" evidence="4">
    <location>
        <begin position="44"/>
        <end position="267"/>
    </location>
</feature>
<dbReference type="Gene3D" id="3.40.50.300">
    <property type="entry name" value="P-loop containing nucleotide triphosphate hydrolases"/>
    <property type="match status" value="1"/>
</dbReference>
<comment type="caution">
    <text evidence="5">The sequence shown here is derived from an EMBL/GenBank/DDBJ whole genome shotgun (WGS) entry which is preliminary data.</text>
</comment>
<accession>T1BDF3</accession>
<keyword evidence="2" id="KW-0547">Nucleotide-binding</keyword>
<dbReference type="PANTHER" id="PTHR42711">
    <property type="entry name" value="ABC TRANSPORTER ATP-BINDING PROTEIN"/>
    <property type="match status" value="1"/>
</dbReference>
<dbReference type="AlphaFoldDB" id="T1BDF3"/>
<evidence type="ECO:0000256" key="1">
    <source>
        <dbReference type="ARBA" id="ARBA00022448"/>
    </source>
</evidence>
<dbReference type="InterPro" id="IPR027417">
    <property type="entry name" value="P-loop_NTPase"/>
</dbReference>
<dbReference type="PANTHER" id="PTHR42711:SF17">
    <property type="entry name" value="ABC TRANSPORTER ATP-BINDING PROTEIN"/>
    <property type="match status" value="1"/>
</dbReference>
<dbReference type="InterPro" id="IPR003439">
    <property type="entry name" value="ABC_transporter-like_ATP-bd"/>
</dbReference>
<dbReference type="InterPro" id="IPR003593">
    <property type="entry name" value="AAA+_ATPase"/>
</dbReference>
<dbReference type="Pfam" id="PF00005">
    <property type="entry name" value="ABC_tran"/>
    <property type="match status" value="1"/>
</dbReference>
<reference evidence="5" key="2">
    <citation type="journal article" date="2014" name="ISME J.">
        <title>Microbial stratification in low pH oxic and suboxic macroscopic growths along an acid mine drainage.</title>
        <authorList>
            <person name="Mendez-Garcia C."/>
            <person name="Mesa V."/>
            <person name="Sprenger R.R."/>
            <person name="Richter M."/>
            <person name="Diez M.S."/>
            <person name="Solano J."/>
            <person name="Bargiela R."/>
            <person name="Golyshina O.V."/>
            <person name="Manteca A."/>
            <person name="Ramos J.L."/>
            <person name="Gallego J.R."/>
            <person name="Llorente I."/>
            <person name="Martins Dos Santos V.A."/>
            <person name="Jensen O.N."/>
            <person name="Pelaez A.I."/>
            <person name="Sanchez J."/>
            <person name="Ferrer M."/>
        </authorList>
    </citation>
    <scope>NUCLEOTIDE SEQUENCE</scope>
</reference>
<dbReference type="SMART" id="SM00382">
    <property type="entry name" value="AAA"/>
    <property type="match status" value="1"/>
</dbReference>
<name>T1BDF3_9ZZZZ</name>
<dbReference type="EMBL" id="AUZX01005809">
    <property type="protein sequence ID" value="EQD66518.1"/>
    <property type="molecule type" value="Genomic_DNA"/>
</dbReference>
<dbReference type="InterPro" id="IPR050763">
    <property type="entry name" value="ABC_transporter_ATP-binding"/>
</dbReference>
<dbReference type="PROSITE" id="PS00211">
    <property type="entry name" value="ABC_TRANSPORTER_1"/>
    <property type="match status" value="1"/>
</dbReference>
<evidence type="ECO:0000256" key="3">
    <source>
        <dbReference type="ARBA" id="ARBA00022840"/>
    </source>
</evidence>
<reference evidence="5" key="1">
    <citation type="submission" date="2013-08" db="EMBL/GenBank/DDBJ databases">
        <authorList>
            <person name="Mendez C."/>
            <person name="Richter M."/>
            <person name="Ferrer M."/>
            <person name="Sanchez J."/>
        </authorList>
    </citation>
    <scope>NUCLEOTIDE SEQUENCE</scope>
</reference>
<sequence>MTIADARDCRRVRRAATLASTLESGMTHIEPAPTAAASARLPLAALRNVHKAYGAQRALDGVDLTLARGQLLALLGPNGAGKTTAIALLLGLSRADAGTVELFGADPQTLAPRRRIGVMLQSGALPETLRVGELLRMTANYYPRPRALAECAELAGVGDVLQRPYGKLSGGQQRRVQFALALCGRSELLFLDEPTVGMDIAARERLWATMRTLVGEGCAILLTTHYLEEAEALADRVTVLAQGRVLAEGSVDDLRARSERTRIRCRSALSAETLRTWHGVQACDLEAGLLTLTVQHAEPVLRRLLAEDATLSALEVRRAGLSEAFTELTREAA</sequence>
<dbReference type="CDD" id="cd03230">
    <property type="entry name" value="ABC_DR_subfamily_A"/>
    <property type="match status" value="1"/>
</dbReference>
<keyword evidence="1" id="KW-0813">Transport</keyword>
<dbReference type="PROSITE" id="PS50893">
    <property type="entry name" value="ABC_TRANSPORTER_2"/>
    <property type="match status" value="1"/>
</dbReference>